<feature type="transmembrane region" description="Helical" evidence="1">
    <location>
        <begin position="95"/>
        <end position="115"/>
    </location>
</feature>
<sequence>MVAVSVGDSSANLVSPNVPCYPPEQTRLQHMHCCNPPVRRTWCLWQLQDALVMLLFLDHPGFIERSLRGTQFNGQTDVVEWSTFWETFQKDVENITLLATVLLTANVGFLAIQTVDSPNGLHSWPQRLSYMSLLAALGSILMGLAVRIPRCFTAYNTAYFQVMTLVLGFPFELFLYSIVFFVAALIEHFRLNEATLQNIAASVIFFLVIMCLFLYWLITEPVGEQKVPSQTDVEVAVTN</sequence>
<keyword evidence="1" id="KW-1133">Transmembrane helix</keyword>
<feature type="transmembrane region" description="Helical" evidence="1">
    <location>
        <begin position="198"/>
        <end position="218"/>
    </location>
</feature>
<evidence type="ECO:0000256" key="1">
    <source>
        <dbReference type="SAM" id="Phobius"/>
    </source>
</evidence>
<dbReference type="InParanoid" id="A0A0C3NS22"/>
<dbReference type="STRING" id="870435.A0A0C3NS22"/>
<evidence type="ECO:0000313" key="2">
    <source>
        <dbReference type="EMBL" id="KIN98088.1"/>
    </source>
</evidence>
<proteinExistence type="predicted"/>
<feature type="transmembrane region" description="Helical" evidence="1">
    <location>
        <begin position="127"/>
        <end position="146"/>
    </location>
</feature>
<protein>
    <submittedName>
        <fullName evidence="2">Uncharacterized protein</fullName>
    </submittedName>
</protein>
<reference evidence="3" key="2">
    <citation type="submission" date="2015-01" db="EMBL/GenBank/DDBJ databases">
        <title>Evolutionary Origins and Diversification of the Mycorrhizal Mutualists.</title>
        <authorList>
            <consortium name="DOE Joint Genome Institute"/>
            <consortium name="Mycorrhizal Genomics Consortium"/>
            <person name="Kohler A."/>
            <person name="Kuo A."/>
            <person name="Nagy L.G."/>
            <person name="Floudas D."/>
            <person name="Copeland A."/>
            <person name="Barry K.W."/>
            <person name="Cichocki N."/>
            <person name="Veneault-Fourrey C."/>
            <person name="LaButti K."/>
            <person name="Lindquist E.A."/>
            <person name="Lipzen A."/>
            <person name="Lundell T."/>
            <person name="Morin E."/>
            <person name="Murat C."/>
            <person name="Riley R."/>
            <person name="Ohm R."/>
            <person name="Sun H."/>
            <person name="Tunlid A."/>
            <person name="Henrissat B."/>
            <person name="Grigoriev I.V."/>
            <person name="Hibbett D.S."/>
            <person name="Martin F."/>
        </authorList>
    </citation>
    <scope>NUCLEOTIDE SEQUENCE [LARGE SCALE GENOMIC DNA]</scope>
    <source>
        <strain evidence="3">Marx 270</strain>
    </source>
</reference>
<dbReference type="EMBL" id="KN832019">
    <property type="protein sequence ID" value="KIN98088.1"/>
    <property type="molecule type" value="Genomic_DNA"/>
</dbReference>
<keyword evidence="1" id="KW-0472">Membrane</keyword>
<keyword evidence="1" id="KW-0812">Transmembrane</keyword>
<feature type="transmembrane region" description="Helical" evidence="1">
    <location>
        <begin position="158"/>
        <end position="186"/>
    </location>
</feature>
<name>A0A0C3NS22_PISTI</name>
<dbReference type="HOGENOM" id="CLU_078589_0_0_1"/>
<dbReference type="Proteomes" id="UP000054217">
    <property type="component" value="Unassembled WGS sequence"/>
</dbReference>
<evidence type="ECO:0000313" key="3">
    <source>
        <dbReference type="Proteomes" id="UP000054217"/>
    </source>
</evidence>
<accession>A0A0C3NS22</accession>
<dbReference type="OrthoDB" id="2657661at2759"/>
<gene>
    <name evidence="2" type="ORF">M404DRAFT_1005602</name>
</gene>
<keyword evidence="3" id="KW-1185">Reference proteome</keyword>
<dbReference type="AlphaFoldDB" id="A0A0C3NS22"/>
<reference evidence="2 3" key="1">
    <citation type="submission" date="2014-04" db="EMBL/GenBank/DDBJ databases">
        <authorList>
            <consortium name="DOE Joint Genome Institute"/>
            <person name="Kuo A."/>
            <person name="Kohler A."/>
            <person name="Costa M.D."/>
            <person name="Nagy L.G."/>
            <person name="Floudas D."/>
            <person name="Copeland A."/>
            <person name="Barry K.W."/>
            <person name="Cichocki N."/>
            <person name="Veneault-Fourrey C."/>
            <person name="LaButti K."/>
            <person name="Lindquist E.A."/>
            <person name="Lipzen A."/>
            <person name="Lundell T."/>
            <person name="Morin E."/>
            <person name="Murat C."/>
            <person name="Sun H."/>
            <person name="Tunlid A."/>
            <person name="Henrissat B."/>
            <person name="Grigoriev I.V."/>
            <person name="Hibbett D.S."/>
            <person name="Martin F."/>
            <person name="Nordberg H.P."/>
            <person name="Cantor M.N."/>
            <person name="Hua S.X."/>
        </authorList>
    </citation>
    <scope>NUCLEOTIDE SEQUENCE [LARGE SCALE GENOMIC DNA]</scope>
    <source>
        <strain evidence="2 3">Marx 270</strain>
    </source>
</reference>
<organism evidence="2 3">
    <name type="scientific">Pisolithus tinctorius Marx 270</name>
    <dbReference type="NCBI Taxonomy" id="870435"/>
    <lineage>
        <taxon>Eukaryota</taxon>
        <taxon>Fungi</taxon>
        <taxon>Dikarya</taxon>
        <taxon>Basidiomycota</taxon>
        <taxon>Agaricomycotina</taxon>
        <taxon>Agaricomycetes</taxon>
        <taxon>Agaricomycetidae</taxon>
        <taxon>Boletales</taxon>
        <taxon>Sclerodermatineae</taxon>
        <taxon>Pisolithaceae</taxon>
        <taxon>Pisolithus</taxon>
    </lineage>
</organism>